<dbReference type="EMBL" id="UYRU01089067">
    <property type="protein sequence ID" value="VDN36548.1"/>
    <property type="molecule type" value="Genomic_DNA"/>
</dbReference>
<dbReference type="AlphaFoldDB" id="A0A3P7NLS7"/>
<evidence type="ECO:0000313" key="1">
    <source>
        <dbReference type="EMBL" id="VDN36548.1"/>
    </source>
</evidence>
<protein>
    <submittedName>
        <fullName evidence="1">Uncharacterized protein</fullName>
    </submittedName>
</protein>
<accession>A0A3P7NLS7</accession>
<gene>
    <name evidence="1" type="ORF">DILT_LOCUS17060</name>
</gene>
<name>A0A3P7NLS7_DIBLA</name>
<keyword evidence="2" id="KW-1185">Reference proteome</keyword>
<reference evidence="1 2" key="1">
    <citation type="submission" date="2018-11" db="EMBL/GenBank/DDBJ databases">
        <authorList>
            <consortium name="Pathogen Informatics"/>
        </authorList>
    </citation>
    <scope>NUCLEOTIDE SEQUENCE [LARGE SCALE GENOMIC DNA]</scope>
</reference>
<sequence length="64" mass="7799">MINGLRMYYLKQGHIPQLPEEFRYAENIFDPLDILAFYIIDENFLHPLLLQATAFEYQVRRYVF</sequence>
<dbReference type="OrthoDB" id="9000293at2759"/>
<dbReference type="Proteomes" id="UP000281553">
    <property type="component" value="Unassembled WGS sequence"/>
</dbReference>
<proteinExistence type="predicted"/>
<organism evidence="1 2">
    <name type="scientific">Dibothriocephalus latus</name>
    <name type="common">Fish tapeworm</name>
    <name type="synonym">Diphyllobothrium latum</name>
    <dbReference type="NCBI Taxonomy" id="60516"/>
    <lineage>
        <taxon>Eukaryota</taxon>
        <taxon>Metazoa</taxon>
        <taxon>Spiralia</taxon>
        <taxon>Lophotrochozoa</taxon>
        <taxon>Platyhelminthes</taxon>
        <taxon>Cestoda</taxon>
        <taxon>Eucestoda</taxon>
        <taxon>Diphyllobothriidea</taxon>
        <taxon>Diphyllobothriidae</taxon>
        <taxon>Dibothriocephalus</taxon>
    </lineage>
</organism>
<evidence type="ECO:0000313" key="2">
    <source>
        <dbReference type="Proteomes" id="UP000281553"/>
    </source>
</evidence>